<organism evidence="2 3">
    <name type="scientific">Pseudooceanicola atlanticus</name>
    <dbReference type="NCBI Taxonomy" id="1461694"/>
    <lineage>
        <taxon>Bacteria</taxon>
        <taxon>Pseudomonadati</taxon>
        <taxon>Pseudomonadota</taxon>
        <taxon>Alphaproteobacteria</taxon>
        <taxon>Rhodobacterales</taxon>
        <taxon>Paracoccaceae</taxon>
        <taxon>Pseudooceanicola</taxon>
    </lineage>
</organism>
<protein>
    <submittedName>
        <fullName evidence="2">Uncharacterized protein</fullName>
    </submittedName>
</protein>
<feature type="chain" id="PRO_5001961494" evidence="1">
    <location>
        <begin position="33"/>
        <end position="281"/>
    </location>
</feature>
<dbReference type="EMBL" id="AQQX01000002">
    <property type="protein sequence ID" value="KGM49336.1"/>
    <property type="molecule type" value="Genomic_DNA"/>
</dbReference>
<comment type="caution">
    <text evidence="2">The sequence shown here is derived from an EMBL/GenBank/DDBJ whole genome shotgun (WGS) entry which is preliminary data.</text>
</comment>
<dbReference type="AlphaFoldDB" id="A0A0A0EEG7"/>
<keyword evidence="1" id="KW-0732">Signal</keyword>
<name>A0A0A0EEG7_9RHOB</name>
<evidence type="ECO:0000313" key="3">
    <source>
        <dbReference type="Proteomes" id="UP000030004"/>
    </source>
</evidence>
<dbReference type="RefSeq" id="WP_043745974.1">
    <property type="nucleotide sequence ID" value="NZ_AQQX01000002.1"/>
</dbReference>
<dbReference type="Proteomes" id="UP000030004">
    <property type="component" value="Unassembled WGS sequence"/>
</dbReference>
<feature type="signal peptide" evidence="1">
    <location>
        <begin position="1"/>
        <end position="32"/>
    </location>
</feature>
<reference evidence="2 3" key="1">
    <citation type="journal article" date="2015" name="Antonie Van Leeuwenhoek">
        <title>Pseudooceanicola atlanticus gen. nov. sp. nov., isolated from surface seawater of the Atlantic Ocean and reclassification of Oceanicola batsensis, Oceanicola marinus, Oceanicola nitratireducens, Oceanicola nanhaiensis, Oceanicola antarcticus and Oceanicola flagellatus, as Pseudooceanicola batsensis comb. nov., Pseudooceanicola marinus comb. nov., Pseudooceanicola nitratireducens comb. nov., Pseudooceanicola nanhaiensis comb. nov., Pseudooceanicola antarcticus comb. nov., and Pseudooceanicola flagellatus comb. nov.</title>
        <authorList>
            <person name="Lai Q."/>
            <person name="Li G."/>
            <person name="Liu X."/>
            <person name="Du Y."/>
            <person name="Sun F."/>
            <person name="Shao Z."/>
        </authorList>
    </citation>
    <scope>NUCLEOTIDE SEQUENCE [LARGE SCALE GENOMIC DNA]</scope>
    <source>
        <strain evidence="2 3">22II-s11g</strain>
    </source>
</reference>
<keyword evidence="3" id="KW-1185">Reference proteome</keyword>
<evidence type="ECO:0000313" key="2">
    <source>
        <dbReference type="EMBL" id="KGM49336.1"/>
    </source>
</evidence>
<proteinExistence type="predicted"/>
<sequence>MVRHDPNLPEVRALPRLLPALALLLLADQAMAQVVTSTRKVITTRQDSAEASLDDLTTPGRWSLSHRWVEDEYALSYGALIADHDERRSYRLCRNDSVSGGADPAPLSVYIDDTVLAGARPYALDAGSCLVTTAERIALRYDSPVPPLSAPLEGTFTEIDPLTMTSYGLERISRWVMTWEDSGAPLHDVVLVNDLPGRYQFCIRGGSPSADARRQPAVTVSLRVDGARLRAFDQPVTYAAQTCTNIDGATISVEIAGAAGGLSYFSLSGELFRRTMDYDPE</sequence>
<accession>A0A0A0EEG7</accession>
<evidence type="ECO:0000256" key="1">
    <source>
        <dbReference type="SAM" id="SignalP"/>
    </source>
</evidence>
<gene>
    <name evidence="2" type="ORF">ATO9_04710</name>
</gene>